<dbReference type="Proteomes" id="UP001140206">
    <property type="component" value="Chromosome 1"/>
</dbReference>
<evidence type="ECO:0000313" key="3">
    <source>
        <dbReference type="Proteomes" id="UP001140206"/>
    </source>
</evidence>
<comment type="caution">
    <text evidence="2">The sequence shown here is derived from an EMBL/GenBank/DDBJ whole genome shotgun (WGS) entry which is preliminary data.</text>
</comment>
<accession>A0AAV8HC17</accession>
<feature type="coiled-coil region" evidence="1">
    <location>
        <begin position="346"/>
        <end position="390"/>
    </location>
</feature>
<dbReference type="AlphaFoldDB" id="A0AAV8HC17"/>
<gene>
    <name evidence="2" type="ORF">LUZ62_027971</name>
</gene>
<keyword evidence="3" id="KW-1185">Reference proteome</keyword>
<evidence type="ECO:0000256" key="1">
    <source>
        <dbReference type="SAM" id="Coils"/>
    </source>
</evidence>
<protein>
    <submittedName>
        <fullName evidence="2">Myosin heavy chain-like protein</fullName>
    </submittedName>
</protein>
<organism evidence="2 3">
    <name type="scientific">Rhynchospora pubera</name>
    <dbReference type="NCBI Taxonomy" id="906938"/>
    <lineage>
        <taxon>Eukaryota</taxon>
        <taxon>Viridiplantae</taxon>
        <taxon>Streptophyta</taxon>
        <taxon>Embryophyta</taxon>
        <taxon>Tracheophyta</taxon>
        <taxon>Spermatophyta</taxon>
        <taxon>Magnoliopsida</taxon>
        <taxon>Liliopsida</taxon>
        <taxon>Poales</taxon>
        <taxon>Cyperaceae</taxon>
        <taxon>Cyperoideae</taxon>
        <taxon>Rhynchosporeae</taxon>
        <taxon>Rhynchospora</taxon>
    </lineage>
</organism>
<dbReference type="PANTHER" id="PTHR36390:SF1">
    <property type="entry name" value="MYOSIN HEAVY CHAIN-LIKE PROTEIN"/>
    <property type="match status" value="1"/>
</dbReference>
<reference evidence="2" key="1">
    <citation type="submission" date="2022-08" db="EMBL/GenBank/DDBJ databases">
        <authorList>
            <person name="Marques A."/>
        </authorList>
    </citation>
    <scope>NUCLEOTIDE SEQUENCE</scope>
    <source>
        <strain evidence="2">RhyPub2mFocal</strain>
        <tissue evidence="2">Leaves</tissue>
    </source>
</reference>
<name>A0AAV8HC17_9POAL</name>
<dbReference type="EMBL" id="JAMFTS010000001">
    <property type="protein sequence ID" value="KAJ4815405.1"/>
    <property type="molecule type" value="Genomic_DNA"/>
</dbReference>
<proteinExistence type="predicted"/>
<dbReference type="PANTHER" id="PTHR36390">
    <property type="entry name" value="MYOSIN HEAVY CHAIN-LIKE PROTEIN"/>
    <property type="match status" value="1"/>
</dbReference>
<keyword evidence="1" id="KW-0175">Coiled coil</keyword>
<evidence type="ECO:0000313" key="2">
    <source>
        <dbReference type="EMBL" id="KAJ4815405.1"/>
    </source>
</evidence>
<sequence length="436" mass="50731">MASRSSNGSGLHMHRQKLGSNGLSATISNQKENNCIENLERELKNCYQEIDYLQDQLNLRSSEASFMGEHIHSLEIKVRELETLNEKLSLMENELQRSESQCLDLIHELEHKEEELHNSVLQVQKLEMVYLDSQCEIESLKLDFNEMEQRLFESREAISQLEAENKELHLYRLESRRLFSKAEAQLEKLLENLSVHLGGKIEQEMLLEMRKNLCFSDDLCSEEPLGPLFSKLAIVATYDHYVEIEMKKMRDKVEESEILVNQLKEELHDEKRKAKEDAEDLTQEMAELRYQITGMLDEECKHRALIEEASIKRIKELEEQVKHRASFISCRCRAFSQTVSNFYVSMNQVMKERRKATSAIKRYQEAHELAERQTLEIKRLKGAIERLHSDENLGRSKRIESCSCGFCAISSEQPDFSSKGPVSPEFSQALLDWHPS</sequence>
<feature type="coiled-coil region" evidence="1">
    <location>
        <begin position="246"/>
        <end position="298"/>
    </location>
</feature>
<feature type="coiled-coil region" evidence="1">
    <location>
        <begin position="29"/>
        <end position="192"/>
    </location>
</feature>